<evidence type="ECO:0000256" key="2">
    <source>
        <dbReference type="ARBA" id="ARBA00011262"/>
    </source>
</evidence>
<feature type="transmembrane region" description="Helical" evidence="11">
    <location>
        <begin position="156"/>
        <end position="177"/>
    </location>
</feature>
<dbReference type="PANTHER" id="PTHR32196:SF29">
    <property type="entry name" value="AUTOINDUCER 2 IMPORT SYSTEM PERMEASE PROTEIN LSRC"/>
    <property type="match status" value="1"/>
</dbReference>
<keyword evidence="5" id="KW-0997">Cell inner membrane</keyword>
<evidence type="ECO:0000256" key="4">
    <source>
        <dbReference type="ARBA" id="ARBA00022475"/>
    </source>
</evidence>
<evidence type="ECO:0000256" key="9">
    <source>
        <dbReference type="ARBA" id="ARBA00025439"/>
    </source>
</evidence>
<evidence type="ECO:0000256" key="5">
    <source>
        <dbReference type="ARBA" id="ARBA00022519"/>
    </source>
</evidence>
<keyword evidence="7 11" id="KW-1133">Transmembrane helix</keyword>
<feature type="transmembrane region" description="Helical" evidence="11">
    <location>
        <begin position="38"/>
        <end position="59"/>
    </location>
</feature>
<proteinExistence type="predicted"/>
<evidence type="ECO:0000256" key="11">
    <source>
        <dbReference type="SAM" id="Phobius"/>
    </source>
</evidence>
<comment type="caution">
    <text evidence="12">The sequence shown here is derived from an EMBL/GenBank/DDBJ whole genome shotgun (WGS) entry which is preliminary data.</text>
</comment>
<sequence>MLERIAKERVATLFIVTAAVLLLVGLVAPGFLSSRTAGIIWSNALVLMLVALGIFPVILTRNIDVSGGSILGLTAVVLGLSLNAGIAFPAALLLALLAGIAAGALNGVLVAGLGVPSIVATLGTLGLYRGIMLIATGGEWIEGLPQALKALGAKSVAGTSVMGILTALMIVAVWAFLRSRRGRWVLVTGDNREAARLLGLPVRRIELLAFIWAGAMYALAGITFAAQIGFVPNQAGTGIELRAIAALVLGGVSLLGGVGSVAGVVIGVIFFTSIDTSLVFLKIPAYWNDLIGGAMLLGVLLIDGRLRIALDARDRAVRYRREALPQSAKPSGKEGAA</sequence>
<feature type="transmembrane region" description="Helical" evidence="11">
    <location>
        <begin position="12"/>
        <end position="32"/>
    </location>
</feature>
<dbReference type="CDD" id="cd06579">
    <property type="entry name" value="TM_PBP1_transp_AraH_like"/>
    <property type="match status" value="1"/>
</dbReference>
<dbReference type="AlphaFoldDB" id="A0A533I5F0"/>
<evidence type="ECO:0000256" key="3">
    <source>
        <dbReference type="ARBA" id="ARBA00022448"/>
    </source>
</evidence>
<evidence type="ECO:0000256" key="6">
    <source>
        <dbReference type="ARBA" id="ARBA00022692"/>
    </source>
</evidence>
<evidence type="ECO:0000313" key="13">
    <source>
        <dbReference type="Proteomes" id="UP000315344"/>
    </source>
</evidence>
<comment type="function">
    <text evidence="9">Part of the ABC transporter complex LsrABCD involved in autoinducer 2 (AI-2) import. Probably responsible for the translocation of the substrate across the membrane.</text>
</comment>
<comment type="subcellular location">
    <subcellularLocation>
        <location evidence="1">Cell membrane</location>
        <topology evidence="1">Multi-pass membrane protein</topology>
    </subcellularLocation>
</comment>
<gene>
    <name evidence="12" type="ORF">DI616_12285</name>
</gene>
<evidence type="ECO:0000256" key="1">
    <source>
        <dbReference type="ARBA" id="ARBA00004651"/>
    </source>
</evidence>
<dbReference type="Pfam" id="PF02653">
    <property type="entry name" value="BPD_transp_2"/>
    <property type="match status" value="1"/>
</dbReference>
<accession>A0A533I5F0</accession>
<reference evidence="12 13" key="1">
    <citation type="journal article" date="2017" name="Nat. Commun.">
        <title>In situ click chemistry generation of cyclooxygenase-2 inhibitors.</title>
        <authorList>
            <person name="Bhardwaj A."/>
            <person name="Kaur J."/>
            <person name="Wuest M."/>
            <person name="Wuest F."/>
        </authorList>
    </citation>
    <scope>NUCLEOTIDE SEQUENCE [LARGE SCALE GENOMIC DNA]</scope>
    <source>
        <strain evidence="12">S2_012_000_R3_94</strain>
    </source>
</reference>
<feature type="transmembrane region" description="Helical" evidence="11">
    <location>
        <begin position="207"/>
        <end position="231"/>
    </location>
</feature>
<feature type="transmembrane region" description="Helical" evidence="11">
    <location>
        <begin position="243"/>
        <end position="270"/>
    </location>
</feature>
<keyword evidence="8 11" id="KW-0472">Membrane</keyword>
<keyword evidence="6 11" id="KW-0812">Transmembrane</keyword>
<dbReference type="EMBL" id="VAFL01000009">
    <property type="protein sequence ID" value="TKW65921.1"/>
    <property type="molecule type" value="Genomic_DNA"/>
</dbReference>
<evidence type="ECO:0000256" key="8">
    <source>
        <dbReference type="ARBA" id="ARBA00023136"/>
    </source>
</evidence>
<feature type="transmembrane region" description="Helical" evidence="11">
    <location>
        <begin position="71"/>
        <end position="102"/>
    </location>
</feature>
<comment type="subunit">
    <text evidence="2">The complex is composed of two ATP-binding proteins (LsrA), two transmembrane proteins (LsrC and LsrD) and a solute-binding protein (LsrB).</text>
</comment>
<dbReference type="PANTHER" id="PTHR32196">
    <property type="entry name" value="ABC TRANSPORTER PERMEASE PROTEIN YPHD-RELATED-RELATED"/>
    <property type="match status" value="1"/>
</dbReference>
<dbReference type="GO" id="GO:0005886">
    <property type="term" value="C:plasma membrane"/>
    <property type="evidence" value="ECO:0007669"/>
    <property type="project" value="UniProtKB-SubCell"/>
</dbReference>
<name>A0A533I5F0_PARDE</name>
<dbReference type="GO" id="GO:0022857">
    <property type="term" value="F:transmembrane transporter activity"/>
    <property type="evidence" value="ECO:0007669"/>
    <property type="project" value="InterPro"/>
</dbReference>
<evidence type="ECO:0000256" key="7">
    <source>
        <dbReference type="ARBA" id="ARBA00022989"/>
    </source>
</evidence>
<organism evidence="12 13">
    <name type="scientific">Paracoccus denitrificans</name>
    <dbReference type="NCBI Taxonomy" id="266"/>
    <lineage>
        <taxon>Bacteria</taxon>
        <taxon>Pseudomonadati</taxon>
        <taxon>Pseudomonadota</taxon>
        <taxon>Alphaproteobacteria</taxon>
        <taxon>Rhodobacterales</taxon>
        <taxon>Paracoccaceae</taxon>
        <taxon>Paracoccus</taxon>
    </lineage>
</organism>
<dbReference type="Proteomes" id="UP000315344">
    <property type="component" value="Unassembled WGS sequence"/>
</dbReference>
<protein>
    <recommendedName>
        <fullName evidence="10">Autoinducer 2 import system permease protein LsrC</fullName>
    </recommendedName>
</protein>
<evidence type="ECO:0000256" key="10">
    <source>
        <dbReference type="ARBA" id="ARBA00039382"/>
    </source>
</evidence>
<keyword evidence="3" id="KW-0813">Transport</keyword>
<evidence type="ECO:0000313" key="12">
    <source>
        <dbReference type="EMBL" id="TKW65921.1"/>
    </source>
</evidence>
<keyword evidence="4" id="KW-1003">Cell membrane</keyword>
<dbReference type="InterPro" id="IPR001851">
    <property type="entry name" value="ABC_transp_permease"/>
</dbReference>